<sequence>MIEQDVLTLEWASLLSFLGVAVLLTLMPGPDNLYVLTQSIARGKKAGIITTLGLCTGLFAHISAAALGISAIVYQSAVAFAVVKYAGAAYLLYLAYKAFRQKQSALALGTADELAYSSLYKKGIFMSMLNPKVSLFFLALLPQFVNEANGYASLQMIALGLVFVLQAIVIFTLISIFADVLRRFIFKRPRLSSKMNIVEGSVFGLIGLSIAFSRK</sequence>
<accession>A0A1I2F7F0</accession>
<feature type="transmembrane region" description="Helical" evidence="6">
    <location>
        <begin position="157"/>
        <end position="181"/>
    </location>
</feature>
<feature type="transmembrane region" description="Helical" evidence="6">
    <location>
        <begin position="78"/>
        <end position="96"/>
    </location>
</feature>
<evidence type="ECO:0000256" key="4">
    <source>
        <dbReference type="ARBA" id="ARBA00022989"/>
    </source>
</evidence>
<organism evidence="7 8">
    <name type="scientific">Paenibacillus algorifonticola</name>
    <dbReference type="NCBI Taxonomy" id="684063"/>
    <lineage>
        <taxon>Bacteria</taxon>
        <taxon>Bacillati</taxon>
        <taxon>Bacillota</taxon>
        <taxon>Bacilli</taxon>
        <taxon>Bacillales</taxon>
        <taxon>Paenibacillaceae</taxon>
        <taxon>Paenibacillus</taxon>
    </lineage>
</organism>
<feature type="transmembrane region" description="Helical" evidence="6">
    <location>
        <begin position="48"/>
        <end position="72"/>
    </location>
</feature>
<keyword evidence="8" id="KW-1185">Reference proteome</keyword>
<dbReference type="InterPro" id="IPR001123">
    <property type="entry name" value="LeuE-type"/>
</dbReference>
<dbReference type="PANTHER" id="PTHR30086:SF20">
    <property type="entry name" value="ARGININE EXPORTER PROTEIN ARGO-RELATED"/>
    <property type="match status" value="1"/>
</dbReference>
<reference evidence="8" key="1">
    <citation type="submission" date="2016-10" db="EMBL/GenBank/DDBJ databases">
        <authorList>
            <person name="Varghese N."/>
            <person name="Submissions S."/>
        </authorList>
    </citation>
    <scope>NUCLEOTIDE SEQUENCE [LARGE SCALE GENOMIC DNA]</scope>
    <source>
        <strain evidence="8">CGMCC 1.10223</strain>
    </source>
</reference>
<protein>
    <submittedName>
        <fullName evidence="7">Threonine/homoserine/homoserine lactone efflux protein</fullName>
    </submittedName>
</protein>
<evidence type="ECO:0000256" key="1">
    <source>
        <dbReference type="ARBA" id="ARBA00004651"/>
    </source>
</evidence>
<name>A0A1I2F7F0_9BACL</name>
<feature type="transmembrane region" description="Helical" evidence="6">
    <location>
        <begin position="124"/>
        <end position="145"/>
    </location>
</feature>
<evidence type="ECO:0000313" key="7">
    <source>
        <dbReference type="EMBL" id="SFF00737.1"/>
    </source>
</evidence>
<gene>
    <name evidence="7" type="ORF">SAMN04487969_11165</name>
</gene>
<dbReference type="AlphaFoldDB" id="A0A1I2F7F0"/>
<dbReference type="Proteomes" id="UP000183410">
    <property type="component" value="Unassembled WGS sequence"/>
</dbReference>
<comment type="subcellular location">
    <subcellularLocation>
        <location evidence="1">Cell membrane</location>
        <topology evidence="1">Multi-pass membrane protein</topology>
    </subcellularLocation>
</comment>
<dbReference type="PANTHER" id="PTHR30086">
    <property type="entry name" value="ARGININE EXPORTER PROTEIN ARGO"/>
    <property type="match status" value="1"/>
</dbReference>
<dbReference type="GO" id="GO:0005886">
    <property type="term" value="C:plasma membrane"/>
    <property type="evidence" value="ECO:0007669"/>
    <property type="project" value="UniProtKB-SubCell"/>
</dbReference>
<proteinExistence type="predicted"/>
<evidence type="ECO:0000256" key="3">
    <source>
        <dbReference type="ARBA" id="ARBA00022692"/>
    </source>
</evidence>
<dbReference type="Pfam" id="PF01810">
    <property type="entry name" value="LysE"/>
    <property type="match status" value="1"/>
</dbReference>
<feature type="transmembrane region" description="Helical" evidence="6">
    <location>
        <begin position="6"/>
        <end position="27"/>
    </location>
</feature>
<dbReference type="GO" id="GO:0015171">
    <property type="term" value="F:amino acid transmembrane transporter activity"/>
    <property type="evidence" value="ECO:0007669"/>
    <property type="project" value="TreeGrafter"/>
</dbReference>
<keyword evidence="4 6" id="KW-1133">Transmembrane helix</keyword>
<keyword evidence="3 6" id="KW-0812">Transmembrane</keyword>
<evidence type="ECO:0000313" key="8">
    <source>
        <dbReference type="Proteomes" id="UP000183410"/>
    </source>
</evidence>
<dbReference type="EMBL" id="FONN01000011">
    <property type="protein sequence ID" value="SFF00737.1"/>
    <property type="molecule type" value="Genomic_DNA"/>
</dbReference>
<evidence type="ECO:0000256" key="5">
    <source>
        <dbReference type="ARBA" id="ARBA00023136"/>
    </source>
</evidence>
<evidence type="ECO:0000256" key="2">
    <source>
        <dbReference type="ARBA" id="ARBA00022475"/>
    </source>
</evidence>
<keyword evidence="2" id="KW-1003">Cell membrane</keyword>
<dbReference type="PIRSF" id="PIRSF006324">
    <property type="entry name" value="LeuE"/>
    <property type="match status" value="1"/>
</dbReference>
<keyword evidence="5 6" id="KW-0472">Membrane</keyword>
<evidence type="ECO:0000256" key="6">
    <source>
        <dbReference type="SAM" id="Phobius"/>
    </source>
</evidence>